<comment type="similarity">
    <text evidence="5">Belongs to the eIF-3 subunit G family.</text>
</comment>
<feature type="domain" description="RRM" evidence="8">
    <location>
        <begin position="203"/>
        <end position="281"/>
    </location>
</feature>
<dbReference type="GO" id="GO:0001732">
    <property type="term" value="P:formation of cytoplasmic translation initiation complex"/>
    <property type="evidence" value="ECO:0007669"/>
    <property type="project" value="UniProtKB-UniRule"/>
</dbReference>
<evidence type="ECO:0000256" key="5">
    <source>
        <dbReference type="HAMAP-Rule" id="MF_03006"/>
    </source>
</evidence>
<evidence type="ECO:0000256" key="1">
    <source>
        <dbReference type="ARBA" id="ARBA00022490"/>
    </source>
</evidence>
<evidence type="ECO:0000256" key="3">
    <source>
        <dbReference type="ARBA" id="ARBA00022884"/>
    </source>
</evidence>
<dbReference type="InterPro" id="IPR000504">
    <property type="entry name" value="RRM_dom"/>
</dbReference>
<feature type="region of interest" description="Disordered" evidence="7">
    <location>
        <begin position="1"/>
        <end position="29"/>
    </location>
</feature>
<dbReference type="CDD" id="cd12933">
    <property type="entry name" value="eIF3G"/>
    <property type="match status" value="1"/>
</dbReference>
<dbReference type="GO" id="GO:0003723">
    <property type="term" value="F:RNA binding"/>
    <property type="evidence" value="ECO:0007669"/>
    <property type="project" value="UniProtKB-UniRule"/>
</dbReference>
<dbReference type="HAMAP" id="MF_03006">
    <property type="entry name" value="eIF3g"/>
    <property type="match status" value="1"/>
</dbReference>
<dbReference type="GO" id="GO:0003743">
    <property type="term" value="F:translation initiation factor activity"/>
    <property type="evidence" value="ECO:0007669"/>
    <property type="project" value="UniProtKB-UniRule"/>
</dbReference>
<dbReference type="GO" id="GO:0033290">
    <property type="term" value="C:eukaryotic 48S preinitiation complex"/>
    <property type="evidence" value="ECO:0007669"/>
    <property type="project" value="UniProtKB-UniRule"/>
</dbReference>
<dbReference type="GO" id="GO:0005852">
    <property type="term" value="C:eukaryotic translation initiation factor 3 complex"/>
    <property type="evidence" value="ECO:0007669"/>
    <property type="project" value="UniProtKB-UniRule"/>
</dbReference>
<dbReference type="PROSITE" id="PS50102">
    <property type="entry name" value="RRM"/>
    <property type="match status" value="1"/>
</dbReference>
<dbReference type="CDD" id="cd12408">
    <property type="entry name" value="RRM_eIF3G_like"/>
    <property type="match status" value="1"/>
</dbReference>
<dbReference type="PANTHER" id="PTHR10352">
    <property type="entry name" value="EUKARYOTIC TRANSLATION INITIATION FACTOR 3 SUBUNIT G"/>
    <property type="match status" value="1"/>
</dbReference>
<dbReference type="SUPFAM" id="SSF54928">
    <property type="entry name" value="RNA-binding domain, RBD"/>
    <property type="match status" value="1"/>
</dbReference>
<dbReference type="EMBL" id="HG937694">
    <property type="protein sequence ID" value="CDP37076.1"/>
    <property type="molecule type" value="Genomic_DNA"/>
</dbReference>
<dbReference type="AlphaFoldDB" id="A0A060TCY9"/>
<name>A0A060TCY9_BLAAD</name>
<sequence length="284" mass="30914">MADTKKSTWADVVDDEDGLPNPEITQNPDGTKTVVMYRLNADGKKIKITQKVREVKTQERVEPAVAARKKWAKYGAEKGAGAGPNLNTTSVEPNIVFKLGLRPSKAEEEAQDLAKAVAEPAPESKIVCRLCGGPHFTLKCPYKDTLGASEDAAAAAEKPATMADKLAASAGSGGSSYVPPHLRAGARLDRTGGVVGSDRDDSSTLRVSNLSEDITEEELRSLFNHFGRIARCYLVRDRETGRNRGFAFVSYENRSDAEIAQKRLDGYGLDNLIMRVEFSKKRDP</sequence>
<protein>
    <recommendedName>
        <fullName evidence="5">Eukaryotic translation initiation factor 3 subunit G</fullName>
        <shortName evidence="5">eIF3g</shortName>
    </recommendedName>
    <alternativeName>
        <fullName evidence="5">Eukaryotic translation initiation factor 3 RNA-binding subunit</fullName>
        <shortName evidence="5">eIF-3 RNA-binding subunit</shortName>
    </alternativeName>
    <alternativeName>
        <fullName evidence="5">Translation initiation factor eIF3 p33 subunit homolog</fullName>
        <shortName evidence="5">eIF3 p33 homolog</shortName>
    </alternativeName>
</protein>
<proteinExistence type="inferred from homology"/>
<dbReference type="InterPro" id="IPR034240">
    <property type="entry name" value="eIF3G_RRM"/>
</dbReference>
<evidence type="ECO:0000313" key="9">
    <source>
        <dbReference type="EMBL" id="CDP37076.1"/>
    </source>
</evidence>
<comment type="subunit">
    <text evidence="5">Component of the eukaryotic translation initiation factor 3 (eIF-3) complex.</text>
</comment>
<dbReference type="SMART" id="SM00360">
    <property type="entry name" value="RRM"/>
    <property type="match status" value="1"/>
</dbReference>
<dbReference type="InterPro" id="IPR024675">
    <property type="entry name" value="eIF3g_N"/>
</dbReference>
<evidence type="ECO:0000259" key="8">
    <source>
        <dbReference type="PROSITE" id="PS50102"/>
    </source>
</evidence>
<keyword evidence="3 6" id="KW-0694">RNA-binding</keyword>
<evidence type="ECO:0000256" key="7">
    <source>
        <dbReference type="SAM" id="MobiDB-lite"/>
    </source>
</evidence>
<dbReference type="PIRSF" id="PIRSF037949">
    <property type="entry name" value="Transl_init_eIF-3_RNA-bind"/>
    <property type="match status" value="1"/>
</dbReference>
<dbReference type="InterPro" id="IPR035979">
    <property type="entry name" value="RBD_domain_sf"/>
</dbReference>
<dbReference type="Gene3D" id="3.30.70.330">
    <property type="match status" value="1"/>
</dbReference>
<dbReference type="GO" id="GO:0016282">
    <property type="term" value="C:eukaryotic 43S preinitiation complex"/>
    <property type="evidence" value="ECO:0007669"/>
    <property type="project" value="UniProtKB-UniRule"/>
</dbReference>
<evidence type="ECO:0000256" key="4">
    <source>
        <dbReference type="ARBA" id="ARBA00022917"/>
    </source>
</evidence>
<accession>A0A060TCY9</accession>
<dbReference type="Pfam" id="PF12353">
    <property type="entry name" value="eIF3g"/>
    <property type="match status" value="1"/>
</dbReference>
<keyword evidence="2 5" id="KW-0396">Initiation factor</keyword>
<evidence type="ECO:0000256" key="6">
    <source>
        <dbReference type="PROSITE-ProRule" id="PRU00176"/>
    </source>
</evidence>
<dbReference type="PhylomeDB" id="A0A060TCY9"/>
<dbReference type="Pfam" id="PF00076">
    <property type="entry name" value="RRM_1"/>
    <property type="match status" value="1"/>
</dbReference>
<evidence type="ECO:0000256" key="2">
    <source>
        <dbReference type="ARBA" id="ARBA00022540"/>
    </source>
</evidence>
<keyword evidence="4 5" id="KW-0648">Protein biosynthesis</keyword>
<comment type="subcellular location">
    <subcellularLocation>
        <location evidence="5">Cytoplasm</location>
    </subcellularLocation>
</comment>
<reference evidence="9" key="1">
    <citation type="submission" date="2014-02" db="EMBL/GenBank/DDBJ databases">
        <authorList>
            <person name="Genoscope - CEA"/>
        </authorList>
    </citation>
    <scope>NUCLEOTIDE SEQUENCE</scope>
    <source>
        <strain evidence="9">LS3</strain>
    </source>
</reference>
<gene>
    <name evidence="5" type="primary">TIF35</name>
    <name evidence="9" type="ORF">GNLVRS02_ARAD1D03168g</name>
</gene>
<dbReference type="InterPro" id="IPR012677">
    <property type="entry name" value="Nucleotide-bd_a/b_plait_sf"/>
</dbReference>
<dbReference type="InterPro" id="IPR017334">
    <property type="entry name" value="eIF3_g"/>
</dbReference>
<keyword evidence="1 5" id="KW-0963">Cytoplasm</keyword>
<organism evidence="9">
    <name type="scientific">Blastobotrys adeninivorans</name>
    <name type="common">Yeast</name>
    <name type="synonym">Arxula adeninivorans</name>
    <dbReference type="NCBI Taxonomy" id="409370"/>
    <lineage>
        <taxon>Eukaryota</taxon>
        <taxon>Fungi</taxon>
        <taxon>Dikarya</taxon>
        <taxon>Ascomycota</taxon>
        <taxon>Saccharomycotina</taxon>
        <taxon>Dipodascomycetes</taxon>
        <taxon>Dipodascales</taxon>
        <taxon>Trichomonascaceae</taxon>
        <taxon>Blastobotrys</taxon>
    </lineage>
</organism>
<reference evidence="9" key="2">
    <citation type="submission" date="2014-06" db="EMBL/GenBank/DDBJ databases">
        <title>The complete genome of Blastobotrys (Arxula) adeninivorans LS3 - a yeast of biotechnological interest.</title>
        <authorList>
            <person name="Kunze G."/>
            <person name="Gaillardin C."/>
            <person name="Czernicka M."/>
            <person name="Durrens P."/>
            <person name="Martin T."/>
            <person name="Boer E."/>
            <person name="Gabaldon T."/>
            <person name="Cruz J."/>
            <person name="Talla E."/>
            <person name="Marck C."/>
            <person name="Goffeau A."/>
            <person name="Barbe V."/>
            <person name="Baret P."/>
            <person name="Baronian K."/>
            <person name="Beier S."/>
            <person name="Bleykasten C."/>
            <person name="Bode R."/>
            <person name="Casaregola S."/>
            <person name="Despons L."/>
            <person name="Fairhead C."/>
            <person name="Giersberg M."/>
            <person name="Gierski P."/>
            <person name="Hahnel U."/>
            <person name="Hartmann A."/>
            <person name="Jankowska D."/>
            <person name="Jubin C."/>
            <person name="Jung P."/>
            <person name="Lafontaine I."/>
            <person name="Leh-Louis V."/>
            <person name="Lemaire M."/>
            <person name="Marcet-Houben M."/>
            <person name="Mascher M."/>
            <person name="Morel G."/>
            <person name="Richard G.-F."/>
            <person name="Riechen J."/>
            <person name="Sacerdot C."/>
            <person name="Sarkar A."/>
            <person name="Savel G."/>
            <person name="Schacherer J."/>
            <person name="Sherman D."/>
            <person name="Straub M.-L."/>
            <person name="Stein N."/>
            <person name="Thierry A."/>
            <person name="Trautwein-Schult A."/>
            <person name="Westhof E."/>
            <person name="Worch S."/>
            <person name="Dujon B."/>
            <person name="Souciet J.-L."/>
            <person name="Wincker P."/>
            <person name="Scholz U."/>
            <person name="Neuveglise N."/>
        </authorList>
    </citation>
    <scope>NUCLEOTIDE SEQUENCE</scope>
    <source>
        <strain evidence="9">LS3</strain>
    </source>
</reference>
<comment type="function">
    <text evidence="5">RNA-binding component of the eukaryotic translation initiation factor 3 (eIF-3) complex, which is involved in protein synthesis of a specialized repertoire of mRNAs and, together with other initiation factors, stimulates binding of mRNA and methionyl-tRNAi to the 40S ribosome. The eIF-3 complex specifically targets and initiates translation of a subset of mRNAs involved in cell proliferation. This subunit can bind 18S rRNA.</text>
</comment>